<evidence type="ECO:0000313" key="3">
    <source>
        <dbReference type="Proteomes" id="UP001595693"/>
    </source>
</evidence>
<comment type="caution">
    <text evidence="2">The sequence shown here is derived from an EMBL/GenBank/DDBJ whole genome shotgun (WGS) entry which is preliminary data.</text>
</comment>
<keyword evidence="1" id="KW-0812">Transmembrane</keyword>
<evidence type="ECO:0008006" key="4">
    <source>
        <dbReference type="Google" id="ProtNLM"/>
    </source>
</evidence>
<keyword evidence="3" id="KW-1185">Reference proteome</keyword>
<dbReference type="EMBL" id="JBHSAJ010000185">
    <property type="protein sequence ID" value="MFC3938657.1"/>
    <property type="molecule type" value="Genomic_DNA"/>
</dbReference>
<dbReference type="RefSeq" id="WP_055401906.1">
    <property type="nucleotide sequence ID" value="NZ_JAMXAX010000108.1"/>
</dbReference>
<accession>A0ABV8DJZ7</accession>
<dbReference type="Proteomes" id="UP001595693">
    <property type="component" value="Unassembled WGS sequence"/>
</dbReference>
<sequence length="83" mass="9015">MTSFFLLLLLVLLVGVPAFVYLTKPVALGLTSLVPPLLFQCGNWMYLGYLDPFWPIALVVSSAIALVAALVVGLLVSRFAHRP</sequence>
<evidence type="ECO:0000256" key="1">
    <source>
        <dbReference type="SAM" id="Phobius"/>
    </source>
</evidence>
<feature type="transmembrane region" description="Helical" evidence="1">
    <location>
        <begin position="53"/>
        <end position="76"/>
    </location>
</feature>
<gene>
    <name evidence="2" type="ORF">ACFOW3_28965</name>
</gene>
<proteinExistence type="predicted"/>
<organism evidence="2 3">
    <name type="scientific">Acidovorax facilis</name>
    <dbReference type="NCBI Taxonomy" id="12917"/>
    <lineage>
        <taxon>Bacteria</taxon>
        <taxon>Pseudomonadati</taxon>
        <taxon>Pseudomonadota</taxon>
        <taxon>Betaproteobacteria</taxon>
        <taxon>Burkholderiales</taxon>
        <taxon>Comamonadaceae</taxon>
        <taxon>Acidovorax</taxon>
    </lineage>
</organism>
<protein>
    <recommendedName>
        <fullName evidence="4">ABC transporter permease</fullName>
    </recommendedName>
</protein>
<reference evidence="3" key="1">
    <citation type="journal article" date="2019" name="Int. J. Syst. Evol. Microbiol.">
        <title>The Global Catalogue of Microorganisms (GCM) 10K type strain sequencing project: providing services to taxonomists for standard genome sequencing and annotation.</title>
        <authorList>
            <consortium name="The Broad Institute Genomics Platform"/>
            <consortium name="The Broad Institute Genome Sequencing Center for Infectious Disease"/>
            <person name="Wu L."/>
            <person name="Ma J."/>
        </authorList>
    </citation>
    <scope>NUCLEOTIDE SEQUENCE [LARGE SCALE GENOMIC DNA]</scope>
    <source>
        <strain evidence="3">CCUG 2113</strain>
    </source>
</reference>
<keyword evidence="1" id="KW-1133">Transmembrane helix</keyword>
<evidence type="ECO:0000313" key="2">
    <source>
        <dbReference type="EMBL" id="MFC3938657.1"/>
    </source>
</evidence>
<keyword evidence="1" id="KW-0472">Membrane</keyword>
<name>A0ABV8DJZ7_9BURK</name>